<name>A0A016T6Z3_9BILA</name>
<comment type="caution">
    <text evidence="1">The sequence shown here is derived from an EMBL/GenBank/DDBJ whole genome shotgun (WGS) entry which is preliminary data.</text>
</comment>
<dbReference type="AlphaFoldDB" id="A0A016T6Z3"/>
<accession>A0A016T6Z3</accession>
<organism evidence="1 2">
    <name type="scientific">Ancylostoma ceylanicum</name>
    <dbReference type="NCBI Taxonomy" id="53326"/>
    <lineage>
        <taxon>Eukaryota</taxon>
        <taxon>Metazoa</taxon>
        <taxon>Ecdysozoa</taxon>
        <taxon>Nematoda</taxon>
        <taxon>Chromadorea</taxon>
        <taxon>Rhabditida</taxon>
        <taxon>Rhabditina</taxon>
        <taxon>Rhabditomorpha</taxon>
        <taxon>Strongyloidea</taxon>
        <taxon>Ancylostomatidae</taxon>
        <taxon>Ancylostomatinae</taxon>
        <taxon>Ancylostoma</taxon>
    </lineage>
</organism>
<dbReference type="EMBL" id="JARK01001467">
    <property type="protein sequence ID" value="EYB98411.1"/>
    <property type="molecule type" value="Genomic_DNA"/>
</dbReference>
<keyword evidence="2" id="KW-1185">Reference proteome</keyword>
<evidence type="ECO:0000313" key="2">
    <source>
        <dbReference type="Proteomes" id="UP000024635"/>
    </source>
</evidence>
<reference evidence="2" key="1">
    <citation type="journal article" date="2015" name="Nat. Genet.">
        <title>The genome and transcriptome of the zoonotic hookworm Ancylostoma ceylanicum identify infection-specific gene families.</title>
        <authorList>
            <person name="Schwarz E.M."/>
            <person name="Hu Y."/>
            <person name="Antoshechkin I."/>
            <person name="Miller M.M."/>
            <person name="Sternberg P.W."/>
            <person name="Aroian R.V."/>
        </authorList>
    </citation>
    <scope>NUCLEOTIDE SEQUENCE</scope>
    <source>
        <strain evidence="2">HY135</strain>
    </source>
</reference>
<gene>
    <name evidence="1" type="primary">Acey_s0131.g1608</name>
    <name evidence="1" type="ORF">Y032_0131g1608</name>
</gene>
<proteinExistence type="predicted"/>
<evidence type="ECO:0000313" key="1">
    <source>
        <dbReference type="EMBL" id="EYB98411.1"/>
    </source>
</evidence>
<sequence length="146" mass="16433">MRSRILALLSPFGTGRCGHVSLLKHHEMKNYYNKSRTVEKLVAHHLEIQNRLLQGWTRLFYRGDRGRKEAHKKTALTLSGALKLSKDTKEGQKLLISNNGRAKATNDAIARDFRCGAFSNRQLDSSTDFPTVVGLAHLDLLFCGRA</sequence>
<dbReference type="Proteomes" id="UP000024635">
    <property type="component" value="Unassembled WGS sequence"/>
</dbReference>
<protein>
    <submittedName>
        <fullName evidence="1">Uncharacterized protein</fullName>
    </submittedName>
</protein>